<proteinExistence type="inferred from homology"/>
<dbReference type="PROSITE" id="PS50222">
    <property type="entry name" value="EF_HAND_2"/>
    <property type="match status" value="3"/>
</dbReference>
<reference evidence="15" key="2">
    <citation type="submission" date="2025-08" db="UniProtKB">
        <authorList>
            <consortium name="Ensembl"/>
        </authorList>
    </citation>
    <scope>IDENTIFICATION</scope>
</reference>
<protein>
    <recommendedName>
        <fullName evidence="11">Dynein axonemal assembly factor 10</fullName>
    </recommendedName>
    <alternativeName>
        <fullName evidence="12">WD repeat-containing protein 92</fullName>
    </alternativeName>
</protein>
<keyword evidence="5" id="KW-0677">Repeat</keyword>
<dbReference type="Gene3D" id="1.10.238.10">
    <property type="entry name" value="EF-hand"/>
    <property type="match status" value="1"/>
</dbReference>
<evidence type="ECO:0000256" key="12">
    <source>
        <dbReference type="ARBA" id="ARBA00041547"/>
    </source>
</evidence>
<keyword evidence="16" id="KW-1185">Reference proteome</keyword>
<dbReference type="CDD" id="cd00051">
    <property type="entry name" value="EFh"/>
    <property type="match status" value="1"/>
</dbReference>
<evidence type="ECO:0000256" key="8">
    <source>
        <dbReference type="ARBA" id="ARBA00023774"/>
    </source>
</evidence>
<evidence type="ECO:0000256" key="4">
    <source>
        <dbReference type="ARBA" id="ARBA00022723"/>
    </source>
</evidence>
<comment type="function">
    <text evidence="10">Key assembly factor specifically required for the stability of axonemal dynein heavy chains in cytoplasm.</text>
</comment>
<feature type="domain" description="EF-hand" evidence="14">
    <location>
        <begin position="83"/>
        <end position="118"/>
    </location>
</feature>
<keyword evidence="4" id="KW-0479">Metal-binding</keyword>
<dbReference type="InterPro" id="IPR036322">
    <property type="entry name" value="WD40_repeat_dom_sf"/>
</dbReference>
<dbReference type="InterPro" id="IPR001680">
    <property type="entry name" value="WD40_rpt"/>
</dbReference>
<evidence type="ECO:0000256" key="3">
    <source>
        <dbReference type="ARBA" id="ARBA00022703"/>
    </source>
</evidence>
<name>A0AAQ6AMR6_AMPOC</name>
<comment type="similarity">
    <text evidence="8">Belongs to the calcineurin regulatory subunit family.</text>
</comment>
<dbReference type="InterPro" id="IPR002048">
    <property type="entry name" value="EF_hand_dom"/>
</dbReference>
<dbReference type="Ensembl" id="ENSAOCT00000070676.1">
    <property type="protein sequence ID" value="ENSAOCP00000077495.1"/>
    <property type="gene ID" value="ENSAOCG00000001503.2"/>
</dbReference>
<evidence type="ECO:0000256" key="2">
    <source>
        <dbReference type="ARBA" id="ARBA00022574"/>
    </source>
</evidence>
<keyword evidence="2 13" id="KW-0853">WD repeat</keyword>
<organism evidence="15 16">
    <name type="scientific">Amphiprion ocellaris</name>
    <name type="common">Clown anemonefish</name>
    <dbReference type="NCBI Taxonomy" id="80972"/>
    <lineage>
        <taxon>Eukaryota</taxon>
        <taxon>Metazoa</taxon>
        <taxon>Chordata</taxon>
        <taxon>Craniata</taxon>
        <taxon>Vertebrata</taxon>
        <taxon>Euteleostomi</taxon>
        <taxon>Actinopterygii</taxon>
        <taxon>Neopterygii</taxon>
        <taxon>Teleostei</taxon>
        <taxon>Neoteleostei</taxon>
        <taxon>Acanthomorphata</taxon>
        <taxon>Ovalentaria</taxon>
        <taxon>Pomacentridae</taxon>
        <taxon>Amphiprion</taxon>
    </lineage>
</organism>
<dbReference type="SUPFAM" id="SSF50978">
    <property type="entry name" value="WD40 repeat-like"/>
    <property type="match status" value="1"/>
</dbReference>
<feature type="domain" description="EF-hand" evidence="14">
    <location>
        <begin position="46"/>
        <end position="81"/>
    </location>
</feature>
<dbReference type="SMART" id="SM00320">
    <property type="entry name" value="WD40"/>
    <property type="match status" value="6"/>
</dbReference>
<feature type="domain" description="EF-hand" evidence="14">
    <location>
        <begin position="124"/>
        <end position="159"/>
    </location>
</feature>
<evidence type="ECO:0000259" key="14">
    <source>
        <dbReference type="PROSITE" id="PS50222"/>
    </source>
</evidence>
<comment type="subcellular location">
    <subcellularLocation>
        <location evidence="9">Dynein axonemal particle</location>
    </subcellularLocation>
</comment>
<dbReference type="Gene3D" id="2.130.10.10">
    <property type="entry name" value="YVTN repeat-like/Quinoprotein amine dehydrogenase"/>
    <property type="match status" value="1"/>
</dbReference>
<evidence type="ECO:0000256" key="13">
    <source>
        <dbReference type="PROSITE-ProRule" id="PRU00221"/>
    </source>
</evidence>
<feature type="repeat" description="WD" evidence="13">
    <location>
        <begin position="396"/>
        <end position="409"/>
    </location>
</feature>
<keyword evidence="1" id="KW-0963">Cytoplasm</keyword>
<dbReference type="AlphaFoldDB" id="A0AAQ6AMR6"/>
<dbReference type="GO" id="GO:0120293">
    <property type="term" value="C:dynein axonemal particle"/>
    <property type="evidence" value="ECO:0007669"/>
    <property type="project" value="UniProtKB-SubCell"/>
</dbReference>
<dbReference type="PROSITE" id="PS50082">
    <property type="entry name" value="WD_REPEATS_2"/>
    <property type="match status" value="1"/>
</dbReference>
<dbReference type="Proteomes" id="UP001501940">
    <property type="component" value="Chromosome 16"/>
</dbReference>
<evidence type="ECO:0000256" key="10">
    <source>
        <dbReference type="ARBA" id="ARBA00037430"/>
    </source>
</evidence>
<dbReference type="InterPro" id="IPR015943">
    <property type="entry name" value="WD40/YVTN_repeat-like_dom_sf"/>
</dbReference>
<dbReference type="PROSITE" id="PS00018">
    <property type="entry name" value="EF_HAND_1"/>
    <property type="match status" value="3"/>
</dbReference>
<accession>A0AAQ6AMR6</accession>
<dbReference type="FunFam" id="1.10.238.10:FF:000047">
    <property type="entry name" value="Calcineurin subunit B type 1"/>
    <property type="match status" value="1"/>
</dbReference>
<dbReference type="InterPro" id="IPR018247">
    <property type="entry name" value="EF_Hand_1_Ca_BS"/>
</dbReference>
<evidence type="ECO:0000256" key="9">
    <source>
        <dbReference type="ARBA" id="ARBA00024190"/>
    </source>
</evidence>
<evidence type="ECO:0000313" key="15">
    <source>
        <dbReference type="Ensembl" id="ENSAOCP00000077495.1"/>
    </source>
</evidence>
<keyword evidence="6" id="KW-0106">Calcium</keyword>
<evidence type="ECO:0000256" key="11">
    <source>
        <dbReference type="ARBA" id="ARBA00039643"/>
    </source>
</evidence>
<dbReference type="GO" id="GO:0005509">
    <property type="term" value="F:calcium ion binding"/>
    <property type="evidence" value="ECO:0007669"/>
    <property type="project" value="InterPro"/>
</dbReference>
<sequence length="621" mass="69468">GVACGWPAWSFDADEIKRLGKRFKKLDLDNSGSLSVEEFMSLPELQQNPLVQRVIDIFDTDGNGEVDFKEFIEGVSQFSVKGDKEQKLRFAFRIYDMDKDGYISNGELFQVLKMMVGNNLKDTQLQQIVDKTIINADKDGDGRISFEEFCAVSRSPPGYFWALTFVLMQPVAVKANVKRAENLRNTTSFFFLRLRCGGFHKTSVPNVCVPQINNIYLKCTFLIRQLRGQPQECLAVSRTELNGLFLLFHWISTVLLNIPASAKMSTPLSKPQIIAHIQKSLNYTVFDSKWIPSSAKFVCLGNFPRGTGVMQIYEVQHGEAQLVKEVEKPKPIKCGTFGATSLQQRHIATGDFDGNLNIWNLEMPDVPVYTVKAHKEIVNSIDGVGGLGIGDGAPEIITGSRDGTVKVWDPRQKDSPVANMEPVEGETKRDCWTVAFGHAFNDQDRCVCAGYDNGDIKLFDLRNMSLRWETNIKNGVCCVEFDRKDINMNKLVATSLEGKFHVFDMRTQHPTKGFVSVSEKAHKSTVWQVRHLPQNRDIFMTAGGTGNLYLWKYEYPAQRSKKDADGGDVGVAGSISLLQNVTLSTQPIASLDWSPDKQGLCVCSGFDQSVRVLIVTKLNVV</sequence>
<dbReference type="GeneTree" id="ENSGT00950000183091"/>
<keyword evidence="3" id="KW-0053">Apoptosis</keyword>
<dbReference type="Pfam" id="PF13499">
    <property type="entry name" value="EF-hand_7"/>
    <property type="match status" value="2"/>
</dbReference>
<evidence type="ECO:0000256" key="5">
    <source>
        <dbReference type="ARBA" id="ARBA00022737"/>
    </source>
</evidence>
<dbReference type="SMART" id="SM00054">
    <property type="entry name" value="EFh"/>
    <property type="match status" value="4"/>
</dbReference>
<dbReference type="FunFam" id="2.130.10.10:FF:000258">
    <property type="entry name" value="WD repeat-containing protein 92"/>
    <property type="match status" value="1"/>
</dbReference>
<dbReference type="InterPro" id="IPR011992">
    <property type="entry name" value="EF-hand-dom_pair"/>
</dbReference>
<evidence type="ECO:0000313" key="16">
    <source>
        <dbReference type="Proteomes" id="UP001501940"/>
    </source>
</evidence>
<dbReference type="GO" id="GO:0006915">
    <property type="term" value="P:apoptotic process"/>
    <property type="evidence" value="ECO:0007669"/>
    <property type="project" value="UniProtKB-KW"/>
</dbReference>
<dbReference type="Pfam" id="PF00400">
    <property type="entry name" value="WD40"/>
    <property type="match status" value="2"/>
</dbReference>
<evidence type="ECO:0000256" key="7">
    <source>
        <dbReference type="ARBA" id="ARBA00023754"/>
    </source>
</evidence>
<dbReference type="SUPFAM" id="SSF47473">
    <property type="entry name" value="EF-hand"/>
    <property type="match status" value="1"/>
</dbReference>
<evidence type="ECO:0000256" key="1">
    <source>
        <dbReference type="ARBA" id="ARBA00022490"/>
    </source>
</evidence>
<comment type="function">
    <text evidence="7">Regulatory subunit of calcineurin, a calcium-dependent, calmodulin stimulated protein phosphatase. Confers calcium sensitivity.</text>
</comment>
<reference evidence="15" key="3">
    <citation type="submission" date="2025-09" db="UniProtKB">
        <authorList>
            <consortium name="Ensembl"/>
        </authorList>
    </citation>
    <scope>IDENTIFICATION</scope>
</reference>
<dbReference type="PANTHER" id="PTHR45942">
    <property type="entry name" value="PROTEIN PHOSPATASE 3 REGULATORY SUBUNIT B ALPHA ISOFORM TYPE 1"/>
    <property type="match status" value="1"/>
</dbReference>
<evidence type="ECO:0000256" key="6">
    <source>
        <dbReference type="ARBA" id="ARBA00022837"/>
    </source>
</evidence>
<reference evidence="15 16" key="1">
    <citation type="submission" date="2022-01" db="EMBL/GenBank/DDBJ databases">
        <title>A chromosome-scale genome assembly of the false clownfish, Amphiprion ocellaris.</title>
        <authorList>
            <person name="Ryu T."/>
        </authorList>
    </citation>
    <scope>NUCLEOTIDE SEQUENCE [LARGE SCALE GENOMIC DNA]</scope>
</reference>